<gene>
    <name evidence="12" type="ORF">NEZAVI_LOCUS14249</name>
</gene>
<sequence length="422" mass="46606">MVLCHFRDLPASHDLKLIRYAQSLTHIIRILNFTDRAYWEKSAKADLEDGLKTRLNTDVAKNVIIFVGDGMGPNTITASRIYRGGETSYLSWERFPHFGALKTYAENKQVPDSASTATAMFTGVKVNYRMLGVDSSVKERDCEGSLMAEKRLTSIAKLAQQAGKATGIVTTTRVTHATPAAMYAHSAYRHWECDSNIPKNSNCKDIARQLIEDAPGKNFNVEGGMIDLAHHRGKARKALHEVLAFNDAINATMKLLKDSGIVDETLVIVTSDHSHTLTISGYPNRGNNILGIASVSRLDGLPYTTLGYANSAKENYHYKVENNSVVREDPSKVDTTSFDYGVQAGVLQDENTHGGRPFAHLFHHMHEQNYVAEVVKYAAKLGEYNSFYNTTDKINSASTSGSFPLMTALSLIFITFLSVATL</sequence>
<name>A0A9P0HQN8_NEZVI</name>
<evidence type="ECO:0000256" key="1">
    <source>
        <dbReference type="ARBA" id="ARBA00005984"/>
    </source>
</evidence>
<evidence type="ECO:0000256" key="9">
    <source>
        <dbReference type="PIRSR" id="PIRSR601952-2"/>
    </source>
</evidence>
<dbReference type="PROSITE" id="PS00123">
    <property type="entry name" value="ALKALINE_PHOSPHATASE"/>
    <property type="match status" value="1"/>
</dbReference>
<comment type="similarity">
    <text evidence="1 10">Belongs to the alkaline phosphatase family.</text>
</comment>
<protein>
    <recommendedName>
        <fullName evidence="2 11">Alkaline phosphatase</fullName>
        <ecNumber evidence="2 11">3.1.3.1</ecNumber>
    </recommendedName>
</protein>
<dbReference type="InterPro" id="IPR001952">
    <property type="entry name" value="Alkaline_phosphatase"/>
</dbReference>
<dbReference type="EMBL" id="OV725082">
    <property type="protein sequence ID" value="CAH1406265.1"/>
    <property type="molecule type" value="Genomic_DNA"/>
</dbReference>
<dbReference type="PANTHER" id="PTHR11596:SF5">
    <property type="entry name" value="ALKALINE PHOSPHATASE"/>
    <property type="match status" value="1"/>
</dbReference>
<evidence type="ECO:0000313" key="12">
    <source>
        <dbReference type="EMBL" id="CAH1406265.1"/>
    </source>
</evidence>
<keyword evidence="7 9" id="KW-0460">Magnesium</keyword>
<accession>A0A9P0HQN8</accession>
<evidence type="ECO:0000256" key="5">
    <source>
        <dbReference type="ARBA" id="ARBA00022801"/>
    </source>
</evidence>
<dbReference type="GO" id="GO:0046872">
    <property type="term" value="F:metal ion binding"/>
    <property type="evidence" value="ECO:0007669"/>
    <property type="project" value="UniProtKB-KW"/>
</dbReference>
<keyword evidence="5 11" id="KW-0378">Hydrolase</keyword>
<evidence type="ECO:0000256" key="10">
    <source>
        <dbReference type="RuleBase" id="RU003946"/>
    </source>
</evidence>
<comment type="cofactor">
    <cofactor evidence="9">
        <name>Zn(2+)</name>
        <dbReference type="ChEBI" id="CHEBI:29105"/>
    </cofactor>
    <text evidence="9">Binds 2 Zn(2+) ions.</text>
</comment>
<evidence type="ECO:0000256" key="4">
    <source>
        <dbReference type="ARBA" id="ARBA00022723"/>
    </source>
</evidence>
<dbReference type="EC" id="3.1.3.1" evidence="2 11"/>
<comment type="catalytic activity">
    <reaction evidence="11">
        <text>a phosphate monoester + H2O = an alcohol + phosphate</text>
        <dbReference type="Rhea" id="RHEA:15017"/>
        <dbReference type="ChEBI" id="CHEBI:15377"/>
        <dbReference type="ChEBI" id="CHEBI:30879"/>
        <dbReference type="ChEBI" id="CHEBI:43474"/>
        <dbReference type="ChEBI" id="CHEBI:67140"/>
        <dbReference type="EC" id="3.1.3.1"/>
    </reaction>
</comment>
<dbReference type="CDD" id="cd16012">
    <property type="entry name" value="ALP"/>
    <property type="match status" value="1"/>
</dbReference>
<dbReference type="Pfam" id="PF00245">
    <property type="entry name" value="Alk_phosphatase"/>
    <property type="match status" value="2"/>
</dbReference>
<feature type="active site" description="Phosphoserine intermediate" evidence="8">
    <location>
        <position position="113"/>
    </location>
</feature>
<feature type="binding site" evidence="9">
    <location>
        <position position="178"/>
    </location>
    <ligand>
        <name>Mg(2+)</name>
        <dbReference type="ChEBI" id="CHEBI:18420"/>
    </ligand>
</feature>
<keyword evidence="3" id="KW-0597">Phosphoprotein</keyword>
<feature type="binding site" evidence="9">
    <location>
        <position position="176"/>
    </location>
    <ligand>
        <name>Mg(2+)</name>
        <dbReference type="ChEBI" id="CHEBI:18420"/>
    </ligand>
</feature>
<dbReference type="PRINTS" id="PR00113">
    <property type="entry name" value="ALKPHPHTASE"/>
</dbReference>
<evidence type="ECO:0000256" key="2">
    <source>
        <dbReference type="ARBA" id="ARBA00012647"/>
    </source>
</evidence>
<evidence type="ECO:0000313" key="13">
    <source>
        <dbReference type="Proteomes" id="UP001152798"/>
    </source>
</evidence>
<dbReference type="Gene3D" id="3.40.720.10">
    <property type="entry name" value="Alkaline Phosphatase, subunit A"/>
    <property type="match status" value="2"/>
</dbReference>
<proteinExistence type="inferred from homology"/>
<dbReference type="SUPFAM" id="SSF53649">
    <property type="entry name" value="Alkaline phosphatase-like"/>
    <property type="match status" value="1"/>
</dbReference>
<dbReference type="InterPro" id="IPR017850">
    <property type="entry name" value="Alkaline_phosphatase_core_sf"/>
</dbReference>
<dbReference type="OrthoDB" id="5818554at2759"/>
<reference evidence="12" key="1">
    <citation type="submission" date="2022-01" db="EMBL/GenBank/DDBJ databases">
        <authorList>
            <person name="King R."/>
        </authorList>
    </citation>
    <scope>NUCLEOTIDE SEQUENCE</scope>
</reference>
<evidence type="ECO:0000256" key="8">
    <source>
        <dbReference type="PIRSR" id="PIRSR601952-1"/>
    </source>
</evidence>
<keyword evidence="6 9" id="KW-0862">Zinc</keyword>
<dbReference type="Proteomes" id="UP001152798">
    <property type="component" value="Chromosome 6"/>
</dbReference>
<feature type="binding site" evidence="9">
    <location>
        <position position="69"/>
    </location>
    <ligand>
        <name>Mg(2+)</name>
        <dbReference type="ChEBI" id="CHEBI:18420"/>
    </ligand>
</feature>
<feature type="binding site" evidence="9">
    <location>
        <position position="69"/>
    </location>
    <ligand>
        <name>Zn(2+)</name>
        <dbReference type="ChEBI" id="CHEBI:29105"/>
        <label>2</label>
    </ligand>
</feature>
<dbReference type="GO" id="GO:0004035">
    <property type="term" value="F:alkaline phosphatase activity"/>
    <property type="evidence" value="ECO:0007669"/>
    <property type="project" value="UniProtKB-EC"/>
</dbReference>
<keyword evidence="4 9" id="KW-0479">Metal-binding</keyword>
<keyword evidence="13" id="KW-1185">Reference proteome</keyword>
<dbReference type="AlphaFoldDB" id="A0A9P0HQN8"/>
<comment type="cofactor">
    <cofactor evidence="9">
        <name>Mg(2+)</name>
        <dbReference type="ChEBI" id="CHEBI:18420"/>
    </cofactor>
    <text evidence="9">Binds 1 Mg(2+) ion.</text>
</comment>
<dbReference type="SMART" id="SM00098">
    <property type="entry name" value="alkPPc"/>
    <property type="match status" value="1"/>
</dbReference>
<dbReference type="PANTHER" id="PTHR11596">
    <property type="entry name" value="ALKALINE PHOSPHATASE"/>
    <property type="match status" value="1"/>
</dbReference>
<evidence type="ECO:0000256" key="11">
    <source>
        <dbReference type="RuleBase" id="RU003947"/>
    </source>
</evidence>
<evidence type="ECO:0000256" key="6">
    <source>
        <dbReference type="ARBA" id="ARBA00022833"/>
    </source>
</evidence>
<organism evidence="12 13">
    <name type="scientific">Nezara viridula</name>
    <name type="common">Southern green stink bug</name>
    <name type="synonym">Cimex viridulus</name>
    <dbReference type="NCBI Taxonomy" id="85310"/>
    <lineage>
        <taxon>Eukaryota</taxon>
        <taxon>Metazoa</taxon>
        <taxon>Ecdysozoa</taxon>
        <taxon>Arthropoda</taxon>
        <taxon>Hexapoda</taxon>
        <taxon>Insecta</taxon>
        <taxon>Pterygota</taxon>
        <taxon>Neoptera</taxon>
        <taxon>Paraneoptera</taxon>
        <taxon>Hemiptera</taxon>
        <taxon>Heteroptera</taxon>
        <taxon>Panheteroptera</taxon>
        <taxon>Pentatomomorpha</taxon>
        <taxon>Pentatomoidea</taxon>
        <taxon>Pentatomidae</taxon>
        <taxon>Pentatominae</taxon>
        <taxon>Nezara</taxon>
    </lineage>
</organism>
<evidence type="ECO:0000256" key="3">
    <source>
        <dbReference type="ARBA" id="ARBA00022553"/>
    </source>
</evidence>
<evidence type="ECO:0000256" key="7">
    <source>
        <dbReference type="ARBA" id="ARBA00022842"/>
    </source>
</evidence>
<dbReference type="InterPro" id="IPR018299">
    <property type="entry name" value="Alkaline_phosphatase_AS"/>
</dbReference>